<dbReference type="InterPro" id="IPR013783">
    <property type="entry name" value="Ig-like_fold"/>
</dbReference>
<dbReference type="PANTHER" id="PTHR14334">
    <property type="entry name" value="B-CELL ANTIGEN RECEPTOR COMPLEX-ASSOCIATED PROTEIN"/>
    <property type="match status" value="1"/>
</dbReference>
<dbReference type="InterPro" id="IPR036179">
    <property type="entry name" value="Ig-like_dom_sf"/>
</dbReference>
<evidence type="ECO:0000259" key="3">
    <source>
        <dbReference type="PROSITE" id="PS50835"/>
    </source>
</evidence>
<keyword evidence="5" id="KW-1185">Reference proteome</keyword>
<evidence type="ECO:0000256" key="1">
    <source>
        <dbReference type="ARBA" id="ARBA00023319"/>
    </source>
</evidence>
<dbReference type="InterPro" id="IPR003599">
    <property type="entry name" value="Ig_sub"/>
</dbReference>
<accession>A0A8C0J1A2</accession>
<dbReference type="GO" id="GO:0009897">
    <property type="term" value="C:external side of plasma membrane"/>
    <property type="evidence" value="ECO:0007669"/>
    <property type="project" value="TreeGrafter"/>
</dbReference>
<dbReference type="InterPro" id="IPR007110">
    <property type="entry name" value="Ig-like_dom"/>
</dbReference>
<reference evidence="4" key="2">
    <citation type="submission" date="2025-09" db="UniProtKB">
        <authorList>
            <consortium name="Ensembl"/>
        </authorList>
    </citation>
    <scope>IDENTIFICATION</scope>
</reference>
<organism evidence="4 5">
    <name type="scientific">Chelonoidis abingdonii</name>
    <name type="common">Abingdon island giant tortoise</name>
    <name type="synonym">Testudo abingdonii</name>
    <dbReference type="NCBI Taxonomy" id="106734"/>
    <lineage>
        <taxon>Eukaryota</taxon>
        <taxon>Metazoa</taxon>
        <taxon>Chordata</taxon>
        <taxon>Craniata</taxon>
        <taxon>Vertebrata</taxon>
        <taxon>Euteleostomi</taxon>
        <taxon>Archelosauria</taxon>
        <taxon>Testudinata</taxon>
        <taxon>Testudines</taxon>
        <taxon>Cryptodira</taxon>
        <taxon>Durocryptodira</taxon>
        <taxon>Testudinoidea</taxon>
        <taxon>Testudinidae</taxon>
        <taxon>Chelonoidis</taxon>
    </lineage>
</organism>
<dbReference type="Gene3D" id="2.60.40.10">
    <property type="entry name" value="Immunoglobulins"/>
    <property type="match status" value="1"/>
</dbReference>
<sequence>MYNVVKSLLPLIWLSLSGNAQPGEQEGIQILQSPAQLWLISGQTAKLACSPSQKVWRVQWYKEHLSLQWIYESSPLPPSNGKYSSQVNILANTFSLIISNVQRNDSGVYYCGLAVYVNSIFGSGTRLIVTGELPLGQKNDIAMLGRETWSMFHLPCYPIKTLLLIRFFSRHSPSFMK</sequence>
<dbReference type="SMART" id="SM00406">
    <property type="entry name" value="IGv"/>
    <property type="match status" value="1"/>
</dbReference>
<feature type="chain" id="PRO_5034017006" description="Ig-like domain-containing protein" evidence="2">
    <location>
        <begin position="21"/>
        <end position="177"/>
    </location>
</feature>
<dbReference type="SUPFAM" id="SSF48726">
    <property type="entry name" value="Immunoglobulin"/>
    <property type="match status" value="1"/>
</dbReference>
<reference evidence="4" key="1">
    <citation type="submission" date="2025-08" db="UniProtKB">
        <authorList>
            <consortium name="Ensembl"/>
        </authorList>
    </citation>
    <scope>IDENTIFICATION</scope>
</reference>
<dbReference type="InterPro" id="IPR013106">
    <property type="entry name" value="Ig_V-set"/>
</dbReference>
<dbReference type="SMART" id="SM00409">
    <property type="entry name" value="IG"/>
    <property type="match status" value="1"/>
</dbReference>
<protein>
    <recommendedName>
        <fullName evidence="3">Ig-like domain-containing protein</fullName>
    </recommendedName>
</protein>
<dbReference type="PANTHER" id="PTHR14334:SF3">
    <property type="entry name" value="TRANSMEMBRANE AND IMMUNOGLOBULIN DOMAIN CONTAINING 2"/>
    <property type="match status" value="1"/>
</dbReference>
<dbReference type="Pfam" id="PF07686">
    <property type="entry name" value="V-set"/>
    <property type="match status" value="1"/>
</dbReference>
<evidence type="ECO:0000313" key="4">
    <source>
        <dbReference type="Ensembl" id="ENSCABP00000025081.1"/>
    </source>
</evidence>
<proteinExistence type="predicted"/>
<evidence type="ECO:0000256" key="2">
    <source>
        <dbReference type="SAM" id="SignalP"/>
    </source>
</evidence>
<dbReference type="GO" id="GO:0019815">
    <property type="term" value="C:B cell receptor complex"/>
    <property type="evidence" value="ECO:0007669"/>
    <property type="project" value="TreeGrafter"/>
</dbReference>
<dbReference type="Proteomes" id="UP000694404">
    <property type="component" value="Unplaced"/>
</dbReference>
<name>A0A8C0J1A2_CHEAB</name>
<dbReference type="GO" id="GO:0050853">
    <property type="term" value="P:B cell receptor signaling pathway"/>
    <property type="evidence" value="ECO:0007669"/>
    <property type="project" value="TreeGrafter"/>
</dbReference>
<dbReference type="Ensembl" id="ENSCABT00000027497.1">
    <property type="protein sequence ID" value="ENSCABP00000025081.1"/>
    <property type="gene ID" value="ENSCABG00000018479.1"/>
</dbReference>
<evidence type="ECO:0000313" key="5">
    <source>
        <dbReference type="Proteomes" id="UP000694404"/>
    </source>
</evidence>
<feature type="domain" description="Ig-like" evidence="3">
    <location>
        <begin position="28"/>
        <end position="111"/>
    </location>
</feature>
<dbReference type="GeneTree" id="ENSGT01000000215168"/>
<dbReference type="CDD" id="cd00099">
    <property type="entry name" value="IgV"/>
    <property type="match status" value="1"/>
</dbReference>
<keyword evidence="1" id="KW-0393">Immunoglobulin domain</keyword>
<dbReference type="GO" id="GO:0030183">
    <property type="term" value="P:B cell differentiation"/>
    <property type="evidence" value="ECO:0007669"/>
    <property type="project" value="TreeGrafter"/>
</dbReference>
<keyword evidence="2" id="KW-0732">Signal</keyword>
<dbReference type="PROSITE" id="PS50835">
    <property type="entry name" value="IG_LIKE"/>
    <property type="match status" value="1"/>
</dbReference>
<dbReference type="AlphaFoldDB" id="A0A8C0J1A2"/>
<feature type="signal peptide" evidence="2">
    <location>
        <begin position="1"/>
        <end position="20"/>
    </location>
</feature>